<gene>
    <name evidence="1" type="ORF">RAK27_08170</name>
</gene>
<organism evidence="1 2">
    <name type="scientific">Carnobacterium maltaromaticum</name>
    <name type="common">Carnobacterium piscicola</name>
    <dbReference type="NCBI Taxonomy" id="2751"/>
    <lineage>
        <taxon>Bacteria</taxon>
        <taxon>Bacillati</taxon>
        <taxon>Bacillota</taxon>
        <taxon>Bacilli</taxon>
        <taxon>Lactobacillales</taxon>
        <taxon>Carnobacteriaceae</taxon>
        <taxon>Carnobacterium</taxon>
    </lineage>
</organism>
<accession>A0AAW9K197</accession>
<proteinExistence type="predicted"/>
<sequence>MKKIQMFVYNDLKTDARVMRTIETLAKKYELVVYSIGEKKELDGVENDTFNKKYGRLNYFMFVFFIIRKILFTKSDYVYGHDYYACMPIYVLMKFKKNNSYIYDAHELLFEKEGDLLSKRQIFFLKFENKIINKVDQIISASKERSFLMKEYYHLDALPLAINNVSILPKSNVQVECFSKLKDSAAFKIVYAGVVSKSREIDKFIQEVIDSQLDIQLFIIGNGDFKKALIEKYDDPRVVFIDSIPYNQLRSFIEVCDAGFLNYPMVDLNNTYCASNKVYEYASVGISFLYYFNPTIDQIASDNGIGFLVQNNLSEIVNYISQNKQEIKNATNMFISKNNWSIEEEKLISVFKGGE</sequence>
<name>A0AAW9K197_CARML</name>
<dbReference type="AlphaFoldDB" id="A0AAW9K197"/>
<dbReference type="Proteomes" id="UP001290462">
    <property type="component" value="Unassembled WGS sequence"/>
</dbReference>
<evidence type="ECO:0000313" key="1">
    <source>
        <dbReference type="EMBL" id="MDZ5758626.1"/>
    </source>
</evidence>
<dbReference type="RefSeq" id="WP_322808844.1">
    <property type="nucleotide sequence ID" value="NZ_JAVBVO010000003.1"/>
</dbReference>
<dbReference type="Gene3D" id="3.40.50.2000">
    <property type="entry name" value="Glycogen Phosphorylase B"/>
    <property type="match status" value="2"/>
</dbReference>
<dbReference type="EMBL" id="JAVBVO010000003">
    <property type="protein sequence ID" value="MDZ5758626.1"/>
    <property type="molecule type" value="Genomic_DNA"/>
</dbReference>
<evidence type="ECO:0000313" key="2">
    <source>
        <dbReference type="Proteomes" id="UP001290462"/>
    </source>
</evidence>
<reference evidence="1" key="1">
    <citation type="submission" date="2023-08" db="EMBL/GenBank/DDBJ databases">
        <title>Genomic characterization of piscicolin 126 produced by Carnobacterium maltaromaticum CM22 strain isolated from salmon (Salmo salar).</title>
        <authorList>
            <person name="Gonzalez-Gragera E."/>
            <person name="Garcia-Lopez J.D."/>
            <person name="Teso-Perez C."/>
            <person name="Gimenez-Hernandez I."/>
            <person name="Peralta-Sanchez J.M."/>
            <person name="Valdivia E."/>
            <person name="Montalban-Lopez M."/>
            <person name="Martin-Platero A.M."/>
            <person name="Banos A."/>
            <person name="Martinez-Bueno M."/>
        </authorList>
    </citation>
    <scope>NUCLEOTIDE SEQUENCE</scope>
    <source>
        <strain evidence="1">CM22</strain>
    </source>
</reference>
<protein>
    <submittedName>
        <fullName evidence="1">Uncharacterized protein</fullName>
    </submittedName>
</protein>
<comment type="caution">
    <text evidence="1">The sequence shown here is derived from an EMBL/GenBank/DDBJ whole genome shotgun (WGS) entry which is preliminary data.</text>
</comment>
<dbReference type="SUPFAM" id="SSF53756">
    <property type="entry name" value="UDP-Glycosyltransferase/glycogen phosphorylase"/>
    <property type="match status" value="1"/>
</dbReference>